<protein>
    <recommendedName>
        <fullName evidence="8">Cyclin-dependent kinase 1</fullName>
        <ecNumber evidence="2">2.7.11.22</ecNumber>
    </recommendedName>
</protein>
<comment type="similarity">
    <text evidence="1">Belongs to the protein kinase superfamily. CMGC Ser/Thr protein kinase family. CDC2/CDKX subfamily.</text>
</comment>
<proteinExistence type="inferred from homology"/>
<dbReference type="InterPro" id="IPR008271">
    <property type="entry name" value="Ser/Thr_kinase_AS"/>
</dbReference>
<feature type="chain" id="PRO_5028922650" description="Cyclin-dependent kinase 1" evidence="11">
    <location>
        <begin position="19"/>
        <end position="416"/>
    </location>
</feature>
<dbReference type="EC" id="2.7.11.22" evidence="2"/>
<dbReference type="GO" id="GO:0000307">
    <property type="term" value="C:cyclin-dependent protein kinase holoenzyme complex"/>
    <property type="evidence" value="ECO:0007669"/>
    <property type="project" value="TreeGrafter"/>
</dbReference>
<dbReference type="GO" id="GO:0005737">
    <property type="term" value="C:cytoplasm"/>
    <property type="evidence" value="ECO:0007669"/>
    <property type="project" value="TreeGrafter"/>
</dbReference>
<keyword evidence="7" id="KW-0067">ATP-binding</keyword>
<evidence type="ECO:0000256" key="3">
    <source>
        <dbReference type="ARBA" id="ARBA00022527"/>
    </source>
</evidence>
<evidence type="ECO:0000259" key="12">
    <source>
        <dbReference type="PROSITE" id="PS50011"/>
    </source>
</evidence>
<dbReference type="Proteomes" id="UP000481861">
    <property type="component" value="Unassembled WGS sequence"/>
</dbReference>
<comment type="caution">
    <text evidence="13">The sequence shown here is derived from an EMBL/GenBank/DDBJ whole genome shotgun (WGS) entry which is preliminary data.</text>
</comment>
<dbReference type="PANTHER" id="PTHR24056">
    <property type="entry name" value="CELL DIVISION PROTEIN KINASE"/>
    <property type="match status" value="1"/>
</dbReference>
<evidence type="ECO:0000256" key="4">
    <source>
        <dbReference type="ARBA" id="ARBA00022679"/>
    </source>
</evidence>
<evidence type="ECO:0000313" key="13">
    <source>
        <dbReference type="EMBL" id="KAF2875820.1"/>
    </source>
</evidence>
<sequence length="416" mass="47282">MVLPVLIALCLFIVLRRRRHIPKKRHHFIDSGPERKPSLEEPVSDFHSIAAPRSNWYHHLQAKGIIRGPTEALDWSGKGQHVEYTVEDEDTVPLVSEKIIGHSATALVESVRWRGVLLARKKVRCNKQLTCYDAVKEVTHLQRLQNNHLVQVVGTYIVRNDLSILLHPVTEWNLEEFMDDTLDRLSDPDDFPGSYEHIGRVSALKTFFGCLSNAIYYIHRMNIKHMDIKPKNLLVRRTNMLEEFKVYVADFGIARSYNCPEEAETDSWTAFTRTYAAPEVVMQSKRGFNADMFSLGCVYTEMLATIFSTASCNRKAEVRSLRGDPSGDTSYQANIVAMQTWLWRIDKQAFVNAISETDRKASQMFLAELPHLLHCDPARRPTSEVMANCTKPLRCLKCDLGPELLGAAEPAAKAIS</sequence>
<dbReference type="GO" id="GO:0004693">
    <property type="term" value="F:cyclin-dependent protein serine/threonine kinase activity"/>
    <property type="evidence" value="ECO:0007669"/>
    <property type="project" value="UniProtKB-EC"/>
</dbReference>
<dbReference type="PANTHER" id="PTHR24056:SF254">
    <property type="entry name" value="CYCLIN-DEPENDENT KINASE 2"/>
    <property type="match status" value="1"/>
</dbReference>
<dbReference type="InterPro" id="IPR011009">
    <property type="entry name" value="Kinase-like_dom_sf"/>
</dbReference>
<comment type="catalytic activity">
    <reaction evidence="10">
        <text>L-seryl-[protein] + ATP = O-phospho-L-seryl-[protein] + ADP + H(+)</text>
        <dbReference type="Rhea" id="RHEA:17989"/>
        <dbReference type="Rhea" id="RHEA-COMP:9863"/>
        <dbReference type="Rhea" id="RHEA-COMP:11604"/>
        <dbReference type="ChEBI" id="CHEBI:15378"/>
        <dbReference type="ChEBI" id="CHEBI:29999"/>
        <dbReference type="ChEBI" id="CHEBI:30616"/>
        <dbReference type="ChEBI" id="CHEBI:83421"/>
        <dbReference type="ChEBI" id="CHEBI:456216"/>
        <dbReference type="EC" id="2.7.11.22"/>
    </reaction>
</comment>
<evidence type="ECO:0000256" key="6">
    <source>
        <dbReference type="ARBA" id="ARBA00022777"/>
    </source>
</evidence>
<evidence type="ECO:0000256" key="11">
    <source>
        <dbReference type="SAM" id="SignalP"/>
    </source>
</evidence>
<comment type="catalytic activity">
    <reaction evidence="9">
        <text>L-threonyl-[protein] + ATP = O-phospho-L-threonyl-[protein] + ADP + H(+)</text>
        <dbReference type="Rhea" id="RHEA:46608"/>
        <dbReference type="Rhea" id="RHEA-COMP:11060"/>
        <dbReference type="Rhea" id="RHEA-COMP:11605"/>
        <dbReference type="ChEBI" id="CHEBI:15378"/>
        <dbReference type="ChEBI" id="CHEBI:30013"/>
        <dbReference type="ChEBI" id="CHEBI:30616"/>
        <dbReference type="ChEBI" id="CHEBI:61977"/>
        <dbReference type="ChEBI" id="CHEBI:456216"/>
        <dbReference type="EC" id="2.7.11.22"/>
    </reaction>
</comment>
<dbReference type="InterPro" id="IPR050108">
    <property type="entry name" value="CDK"/>
</dbReference>
<reference evidence="13 14" key="1">
    <citation type="submission" date="2020-01" db="EMBL/GenBank/DDBJ databases">
        <authorList>
            <consortium name="DOE Joint Genome Institute"/>
            <person name="Haridas S."/>
            <person name="Albert R."/>
            <person name="Binder M."/>
            <person name="Bloem J."/>
            <person name="Labutti K."/>
            <person name="Salamov A."/>
            <person name="Andreopoulos B."/>
            <person name="Baker S.E."/>
            <person name="Barry K."/>
            <person name="Bills G."/>
            <person name="Bluhm B.H."/>
            <person name="Cannon C."/>
            <person name="Castanera R."/>
            <person name="Culley D.E."/>
            <person name="Daum C."/>
            <person name="Ezra D."/>
            <person name="Gonzalez J.B."/>
            <person name="Henrissat B."/>
            <person name="Kuo A."/>
            <person name="Liang C."/>
            <person name="Lipzen A."/>
            <person name="Lutzoni F."/>
            <person name="Magnuson J."/>
            <person name="Mondo S."/>
            <person name="Nolan M."/>
            <person name="Ohm R."/>
            <person name="Pangilinan J."/>
            <person name="Park H.-J.H."/>
            <person name="Ramirez L."/>
            <person name="Alfaro M."/>
            <person name="Sun H."/>
            <person name="Tritt A."/>
            <person name="Yoshinaga Y."/>
            <person name="Zwiers L.-H.L."/>
            <person name="Turgeon B.G."/>
            <person name="Goodwin S.B."/>
            <person name="Spatafora J.W."/>
            <person name="Crous P.W."/>
            <person name="Grigoriev I.V."/>
        </authorList>
    </citation>
    <scope>NUCLEOTIDE SEQUENCE [LARGE SCALE GENOMIC DNA]</scope>
    <source>
        <strain evidence="13 14">CBS 611.86</strain>
    </source>
</reference>
<keyword evidence="4" id="KW-0808">Transferase</keyword>
<dbReference type="GO" id="GO:0010468">
    <property type="term" value="P:regulation of gene expression"/>
    <property type="evidence" value="ECO:0007669"/>
    <property type="project" value="TreeGrafter"/>
</dbReference>
<dbReference type="EMBL" id="JAADJZ010000004">
    <property type="protein sequence ID" value="KAF2875820.1"/>
    <property type="molecule type" value="Genomic_DNA"/>
</dbReference>
<keyword evidence="3" id="KW-0723">Serine/threonine-protein kinase</keyword>
<feature type="signal peptide" evidence="11">
    <location>
        <begin position="1"/>
        <end position="18"/>
    </location>
</feature>
<evidence type="ECO:0000256" key="10">
    <source>
        <dbReference type="ARBA" id="ARBA00048367"/>
    </source>
</evidence>
<dbReference type="PROSITE" id="PS50011">
    <property type="entry name" value="PROTEIN_KINASE_DOM"/>
    <property type="match status" value="1"/>
</dbReference>
<dbReference type="GO" id="GO:0005524">
    <property type="term" value="F:ATP binding"/>
    <property type="evidence" value="ECO:0007669"/>
    <property type="project" value="UniProtKB-KW"/>
</dbReference>
<organism evidence="13 14">
    <name type="scientific">Massariosphaeria phaeospora</name>
    <dbReference type="NCBI Taxonomy" id="100035"/>
    <lineage>
        <taxon>Eukaryota</taxon>
        <taxon>Fungi</taxon>
        <taxon>Dikarya</taxon>
        <taxon>Ascomycota</taxon>
        <taxon>Pezizomycotina</taxon>
        <taxon>Dothideomycetes</taxon>
        <taxon>Pleosporomycetidae</taxon>
        <taxon>Pleosporales</taxon>
        <taxon>Pleosporales incertae sedis</taxon>
        <taxon>Massariosphaeria</taxon>
    </lineage>
</organism>
<dbReference type="OrthoDB" id="4062651at2759"/>
<dbReference type="GO" id="GO:0000082">
    <property type="term" value="P:G1/S transition of mitotic cell cycle"/>
    <property type="evidence" value="ECO:0007669"/>
    <property type="project" value="TreeGrafter"/>
</dbReference>
<dbReference type="CDD" id="cd00180">
    <property type="entry name" value="PKc"/>
    <property type="match status" value="1"/>
</dbReference>
<keyword evidence="6 13" id="KW-0418">Kinase</keyword>
<evidence type="ECO:0000256" key="9">
    <source>
        <dbReference type="ARBA" id="ARBA00047811"/>
    </source>
</evidence>
<dbReference type="GO" id="GO:0010389">
    <property type="term" value="P:regulation of G2/M transition of mitotic cell cycle"/>
    <property type="evidence" value="ECO:0007669"/>
    <property type="project" value="TreeGrafter"/>
</dbReference>
<evidence type="ECO:0000256" key="2">
    <source>
        <dbReference type="ARBA" id="ARBA00012425"/>
    </source>
</evidence>
<keyword evidence="14" id="KW-1185">Reference proteome</keyword>
<dbReference type="SMART" id="SM00220">
    <property type="entry name" value="S_TKc"/>
    <property type="match status" value="1"/>
</dbReference>
<dbReference type="AlphaFoldDB" id="A0A7C8MAY8"/>
<gene>
    <name evidence="13" type="ORF">BDV95DRAFT_282453</name>
</gene>
<keyword evidence="11" id="KW-0732">Signal</keyword>
<evidence type="ECO:0000256" key="1">
    <source>
        <dbReference type="ARBA" id="ARBA00006485"/>
    </source>
</evidence>
<evidence type="ECO:0000256" key="8">
    <source>
        <dbReference type="ARBA" id="ARBA00039266"/>
    </source>
</evidence>
<keyword evidence="5" id="KW-0547">Nucleotide-binding</keyword>
<dbReference type="GO" id="GO:0007165">
    <property type="term" value="P:signal transduction"/>
    <property type="evidence" value="ECO:0007669"/>
    <property type="project" value="TreeGrafter"/>
</dbReference>
<feature type="domain" description="Protein kinase" evidence="12">
    <location>
        <begin position="94"/>
        <end position="394"/>
    </location>
</feature>
<dbReference type="SUPFAM" id="SSF56112">
    <property type="entry name" value="Protein kinase-like (PK-like)"/>
    <property type="match status" value="1"/>
</dbReference>
<dbReference type="PROSITE" id="PS00108">
    <property type="entry name" value="PROTEIN_KINASE_ST"/>
    <property type="match status" value="1"/>
</dbReference>
<dbReference type="Gene3D" id="1.10.510.10">
    <property type="entry name" value="Transferase(Phosphotransferase) domain 1"/>
    <property type="match status" value="1"/>
</dbReference>
<dbReference type="GO" id="GO:0005634">
    <property type="term" value="C:nucleus"/>
    <property type="evidence" value="ECO:0007669"/>
    <property type="project" value="TreeGrafter"/>
</dbReference>
<name>A0A7C8MAY8_9PLEO</name>
<accession>A0A7C8MAY8</accession>
<dbReference type="Pfam" id="PF00069">
    <property type="entry name" value="Pkinase"/>
    <property type="match status" value="1"/>
</dbReference>
<evidence type="ECO:0000256" key="5">
    <source>
        <dbReference type="ARBA" id="ARBA00022741"/>
    </source>
</evidence>
<dbReference type="InterPro" id="IPR000719">
    <property type="entry name" value="Prot_kinase_dom"/>
</dbReference>
<dbReference type="GO" id="GO:0030332">
    <property type="term" value="F:cyclin binding"/>
    <property type="evidence" value="ECO:0007669"/>
    <property type="project" value="TreeGrafter"/>
</dbReference>
<evidence type="ECO:0000256" key="7">
    <source>
        <dbReference type="ARBA" id="ARBA00022840"/>
    </source>
</evidence>
<evidence type="ECO:0000313" key="14">
    <source>
        <dbReference type="Proteomes" id="UP000481861"/>
    </source>
</evidence>